<gene>
    <name evidence="8" type="primary">nudL</name>
    <name evidence="8" type="ORF">Tchar_01703</name>
</gene>
<keyword evidence="3" id="KW-0479">Metal-binding</keyword>
<evidence type="ECO:0000256" key="1">
    <source>
        <dbReference type="ARBA" id="ARBA00001936"/>
    </source>
</evidence>
<keyword evidence="4 8" id="KW-0378">Hydrolase</keyword>
<sequence length="239" mass="26661">MPAVKPAALPAVFDPRLVPVLAQDTHLPPVAVDRFGADDWRRWFAAPPPWEPEWRAEPPWTDAPLRPAAVLMPIVWRARPMVLLTERSAHLPAHAAQVAFPGGKLDPADAGDPVRCALREAAEEVGMVPTWVEPLGTLPVYRTGSGFEITPVVGLVQPRGPWRPNPNEVADVFEVPLAYLMDPRTHRHHEVQWTQGRRRWLSMPYDDGGVQRFIWGATAAMLRNLYRFLSAASAAMMRA</sequence>
<dbReference type="InterPro" id="IPR000086">
    <property type="entry name" value="NUDIX_hydrolase_dom"/>
</dbReference>
<organism evidence="8 9">
    <name type="scientific">Tepidimonas charontis</name>
    <dbReference type="NCBI Taxonomy" id="2267262"/>
    <lineage>
        <taxon>Bacteria</taxon>
        <taxon>Pseudomonadati</taxon>
        <taxon>Pseudomonadota</taxon>
        <taxon>Betaproteobacteria</taxon>
        <taxon>Burkholderiales</taxon>
        <taxon>Tepidimonas</taxon>
    </lineage>
</organism>
<keyword evidence="9" id="KW-1185">Reference proteome</keyword>
<protein>
    <submittedName>
        <fullName evidence="8">Putative Nudix hydrolase NudL</fullName>
        <ecNumber evidence="8">3.6.1.-</ecNumber>
    </submittedName>
</protein>
<evidence type="ECO:0000259" key="7">
    <source>
        <dbReference type="PROSITE" id="PS51462"/>
    </source>
</evidence>
<evidence type="ECO:0000256" key="2">
    <source>
        <dbReference type="ARBA" id="ARBA00001946"/>
    </source>
</evidence>
<dbReference type="Gene3D" id="3.90.79.10">
    <property type="entry name" value="Nucleoside Triphosphate Pyrophosphohydrolase"/>
    <property type="match status" value="1"/>
</dbReference>
<dbReference type="EMBL" id="VJON01000026">
    <property type="protein sequence ID" value="TSE33641.1"/>
    <property type="molecule type" value="Genomic_DNA"/>
</dbReference>
<evidence type="ECO:0000256" key="6">
    <source>
        <dbReference type="ARBA" id="ARBA00023211"/>
    </source>
</evidence>
<dbReference type="GO" id="GO:0010945">
    <property type="term" value="F:coenzyme A diphosphatase activity"/>
    <property type="evidence" value="ECO:0007669"/>
    <property type="project" value="InterPro"/>
</dbReference>
<dbReference type="PANTHER" id="PTHR12992:SF11">
    <property type="entry name" value="MITOCHONDRIAL COENZYME A DIPHOSPHATASE NUDT8"/>
    <property type="match status" value="1"/>
</dbReference>
<dbReference type="PANTHER" id="PTHR12992">
    <property type="entry name" value="NUDIX HYDROLASE"/>
    <property type="match status" value="1"/>
</dbReference>
<reference evidence="8 9" key="1">
    <citation type="submission" date="2019-07" db="EMBL/GenBank/DDBJ databases">
        <title>Tepidimonas charontis SPSP-6 draft genome.</title>
        <authorList>
            <person name="Da Costa M.S."/>
            <person name="Froufe H.J.C."/>
            <person name="Egas C."/>
            <person name="Albuquerque L."/>
        </authorList>
    </citation>
    <scope>NUCLEOTIDE SEQUENCE [LARGE SCALE GENOMIC DNA]</scope>
    <source>
        <strain evidence="8 9">SPSP-6</strain>
    </source>
</reference>
<evidence type="ECO:0000256" key="5">
    <source>
        <dbReference type="ARBA" id="ARBA00022842"/>
    </source>
</evidence>
<dbReference type="CDD" id="cd03426">
    <property type="entry name" value="NUDIX_CoAse_Nudt7"/>
    <property type="match status" value="1"/>
</dbReference>
<accession>A0A554XCT1</accession>
<dbReference type="SUPFAM" id="SSF55811">
    <property type="entry name" value="Nudix"/>
    <property type="match status" value="1"/>
</dbReference>
<comment type="caution">
    <text evidence="8">The sequence shown here is derived from an EMBL/GenBank/DDBJ whole genome shotgun (WGS) entry which is preliminary data.</text>
</comment>
<keyword evidence="6" id="KW-0464">Manganese</keyword>
<evidence type="ECO:0000256" key="4">
    <source>
        <dbReference type="ARBA" id="ARBA00022801"/>
    </source>
</evidence>
<comment type="cofactor">
    <cofactor evidence="2">
        <name>Mg(2+)</name>
        <dbReference type="ChEBI" id="CHEBI:18420"/>
    </cofactor>
</comment>
<dbReference type="AlphaFoldDB" id="A0A554XCT1"/>
<dbReference type="PROSITE" id="PS51462">
    <property type="entry name" value="NUDIX"/>
    <property type="match status" value="1"/>
</dbReference>
<keyword evidence="5" id="KW-0460">Magnesium</keyword>
<dbReference type="Pfam" id="PF00293">
    <property type="entry name" value="NUDIX"/>
    <property type="match status" value="1"/>
</dbReference>
<dbReference type="Proteomes" id="UP000318294">
    <property type="component" value="Unassembled WGS sequence"/>
</dbReference>
<dbReference type="InterPro" id="IPR015797">
    <property type="entry name" value="NUDIX_hydrolase-like_dom_sf"/>
</dbReference>
<dbReference type="RefSeq" id="WP_144328647.1">
    <property type="nucleotide sequence ID" value="NZ_VJON01000026.1"/>
</dbReference>
<dbReference type="EC" id="3.6.1.-" evidence="8"/>
<name>A0A554XCT1_9BURK</name>
<feature type="domain" description="Nudix hydrolase" evidence="7">
    <location>
        <begin position="64"/>
        <end position="196"/>
    </location>
</feature>
<dbReference type="InterPro" id="IPR045121">
    <property type="entry name" value="CoAse"/>
</dbReference>
<dbReference type="OrthoDB" id="9802805at2"/>
<proteinExistence type="predicted"/>
<dbReference type="NCBIfam" id="NF007980">
    <property type="entry name" value="PRK10707.1"/>
    <property type="match status" value="1"/>
</dbReference>
<evidence type="ECO:0000313" key="8">
    <source>
        <dbReference type="EMBL" id="TSE33641.1"/>
    </source>
</evidence>
<comment type="cofactor">
    <cofactor evidence="1">
        <name>Mn(2+)</name>
        <dbReference type="ChEBI" id="CHEBI:29035"/>
    </cofactor>
</comment>
<evidence type="ECO:0000313" key="9">
    <source>
        <dbReference type="Proteomes" id="UP000318294"/>
    </source>
</evidence>
<dbReference type="GO" id="GO:0046872">
    <property type="term" value="F:metal ion binding"/>
    <property type="evidence" value="ECO:0007669"/>
    <property type="project" value="UniProtKB-KW"/>
</dbReference>
<evidence type="ECO:0000256" key="3">
    <source>
        <dbReference type="ARBA" id="ARBA00022723"/>
    </source>
</evidence>